<protein>
    <recommendedName>
        <fullName evidence="3">Tetratricopeptide repeat protein</fullName>
    </recommendedName>
</protein>
<proteinExistence type="predicted"/>
<name>A0A560FBF8_9PROT</name>
<organism evidence="1 2">
    <name type="scientific">Nitrospirillum amazonense</name>
    <dbReference type="NCBI Taxonomy" id="28077"/>
    <lineage>
        <taxon>Bacteria</taxon>
        <taxon>Pseudomonadati</taxon>
        <taxon>Pseudomonadota</taxon>
        <taxon>Alphaproteobacteria</taxon>
        <taxon>Rhodospirillales</taxon>
        <taxon>Azospirillaceae</taxon>
        <taxon>Nitrospirillum</taxon>
    </lineage>
</organism>
<reference evidence="1 2" key="1">
    <citation type="submission" date="2019-06" db="EMBL/GenBank/DDBJ databases">
        <title>Genomic Encyclopedia of Type Strains, Phase IV (KMG-V): Genome sequencing to study the core and pangenomes of soil and plant-associated prokaryotes.</title>
        <authorList>
            <person name="Whitman W."/>
        </authorList>
    </citation>
    <scope>NUCLEOTIDE SEQUENCE [LARGE SCALE GENOMIC DNA]</scope>
    <source>
        <strain evidence="1 2">BR 11880</strain>
    </source>
</reference>
<comment type="caution">
    <text evidence="1">The sequence shown here is derived from an EMBL/GenBank/DDBJ whole genome shotgun (WGS) entry which is preliminary data.</text>
</comment>
<dbReference type="EMBL" id="VITN01000008">
    <property type="protein sequence ID" value="TWB18949.1"/>
    <property type="molecule type" value="Genomic_DNA"/>
</dbReference>
<dbReference type="RefSeq" id="WP_186457361.1">
    <property type="nucleotide sequence ID" value="NZ_VITN01000008.1"/>
</dbReference>
<evidence type="ECO:0000313" key="2">
    <source>
        <dbReference type="Proteomes" id="UP000319859"/>
    </source>
</evidence>
<dbReference type="AlphaFoldDB" id="A0A560FBF8"/>
<evidence type="ECO:0008006" key="3">
    <source>
        <dbReference type="Google" id="ProtNLM"/>
    </source>
</evidence>
<gene>
    <name evidence="1" type="ORF">FBZ89_1084</name>
</gene>
<dbReference type="Proteomes" id="UP000319859">
    <property type="component" value="Unassembled WGS sequence"/>
</dbReference>
<accession>A0A560FBF8</accession>
<evidence type="ECO:0000313" key="1">
    <source>
        <dbReference type="EMBL" id="TWB18949.1"/>
    </source>
</evidence>
<sequence length="58" mass="6522">MCCRTAVEKTYRQMRASGAPDQHAYEAALVLYRYNHPEDAMPVAEAAVALWTGHSRVQ</sequence>